<organism evidence="3 4">
    <name type="scientific">Candidatus Enterococcus ferrettii</name>
    <dbReference type="NCBI Taxonomy" id="2815324"/>
    <lineage>
        <taxon>Bacteria</taxon>
        <taxon>Bacillati</taxon>
        <taxon>Bacillota</taxon>
        <taxon>Bacilli</taxon>
        <taxon>Lactobacillales</taxon>
        <taxon>Enterococcaceae</taxon>
        <taxon>Enterococcus</taxon>
    </lineage>
</organism>
<dbReference type="Proteomes" id="UP000664357">
    <property type="component" value="Unassembled WGS sequence"/>
</dbReference>
<protein>
    <recommendedName>
        <fullName evidence="5">SHOCT domain-containing protein</fullName>
    </recommendedName>
</protein>
<evidence type="ECO:0008006" key="5">
    <source>
        <dbReference type="Google" id="ProtNLM"/>
    </source>
</evidence>
<comment type="caution">
    <text evidence="3">The sequence shown here is derived from an EMBL/GenBank/DDBJ whole genome shotgun (WGS) entry which is preliminary data.</text>
</comment>
<reference evidence="3 4" key="2">
    <citation type="submission" date="2024-02" db="EMBL/GenBank/DDBJ databases">
        <title>The Genome Sequence of Enterococcus sp. DIV0159.</title>
        <authorList>
            <person name="Earl A."/>
            <person name="Manson A."/>
            <person name="Gilmore M."/>
            <person name="Sanders J."/>
            <person name="Shea T."/>
            <person name="Howe W."/>
            <person name="Livny J."/>
            <person name="Cuomo C."/>
            <person name="Neafsey D."/>
            <person name="Birren B."/>
        </authorList>
    </citation>
    <scope>NUCLEOTIDE SEQUENCE [LARGE SCALE GENOMIC DNA]</scope>
    <source>
        <strain evidence="3 4">665A</strain>
    </source>
</reference>
<dbReference type="InterPro" id="IPR039519">
    <property type="entry name" value="YokE-like_PH"/>
</dbReference>
<dbReference type="EMBL" id="JAFREL020000001">
    <property type="protein sequence ID" value="MEO1770138.1"/>
    <property type="molecule type" value="Genomic_DNA"/>
</dbReference>
<accession>A0ABV0ENF7</accession>
<evidence type="ECO:0000313" key="3">
    <source>
        <dbReference type="EMBL" id="MEO1770138.1"/>
    </source>
</evidence>
<feature type="domain" description="YokE-like PH" evidence="2">
    <location>
        <begin position="36"/>
        <end position="131"/>
    </location>
</feature>
<keyword evidence="4" id="KW-1185">Reference proteome</keyword>
<dbReference type="Pfam" id="PF09851">
    <property type="entry name" value="SHOCT"/>
    <property type="match status" value="1"/>
</dbReference>
<dbReference type="InterPro" id="IPR018649">
    <property type="entry name" value="SHOCT"/>
</dbReference>
<name>A0ABV0ENF7_9ENTE</name>
<evidence type="ECO:0000259" key="1">
    <source>
        <dbReference type="Pfam" id="PF09851"/>
    </source>
</evidence>
<dbReference type="Pfam" id="PF14470">
    <property type="entry name" value="bPH_3"/>
    <property type="match status" value="1"/>
</dbReference>
<feature type="domain" description="SHOCT" evidence="1">
    <location>
        <begin position="154"/>
        <end position="181"/>
    </location>
</feature>
<reference evidence="3 4" key="1">
    <citation type="submission" date="2021-03" db="EMBL/GenBank/DDBJ databases">
        <authorList>
            <person name="Gilmore M.S."/>
            <person name="Schwartzman J."/>
            <person name="Van Tyne D."/>
            <person name="Martin M."/>
            <person name="Earl A.M."/>
            <person name="Manson A.L."/>
            <person name="Straub T."/>
            <person name="Salamzade R."/>
            <person name="Saavedra J."/>
            <person name="Lebreton F."/>
            <person name="Prichula J."/>
            <person name="Schaufler K."/>
            <person name="Gaca A."/>
            <person name="Sgardioli B."/>
            <person name="Wagenaar J."/>
            <person name="Strong T."/>
        </authorList>
    </citation>
    <scope>NUCLEOTIDE SEQUENCE [LARGE SCALE GENOMIC DNA]</scope>
    <source>
        <strain evidence="3 4">665A</strain>
    </source>
</reference>
<gene>
    <name evidence="3" type="ORF">JZO67_002089</name>
</gene>
<sequence length="182" mass="20715">MRTAEEMYNYCKDKGYFSGSDRNFTLKLFNVIANHLGQDEDVVVCFIGVHNRKSPTKDDGFYGYALTNRRFMMGQKRLIGEDLKSISISNLQDMQLKMDSTTATLTIFTSDSPVTIMLTSHEAEDIAKTLKHYAREDTAPIEQEKPQGTLSKAEQLLKMKELLDAGILSDEEFEQVKKDILQ</sequence>
<evidence type="ECO:0000313" key="4">
    <source>
        <dbReference type="Proteomes" id="UP000664357"/>
    </source>
</evidence>
<evidence type="ECO:0000259" key="2">
    <source>
        <dbReference type="Pfam" id="PF14470"/>
    </source>
</evidence>
<dbReference type="RefSeq" id="WP_207705275.1">
    <property type="nucleotide sequence ID" value="NZ_JAFREL020000001.1"/>
</dbReference>
<proteinExistence type="predicted"/>